<dbReference type="InterPro" id="IPR017900">
    <property type="entry name" value="4Fe4S_Fe_S_CS"/>
</dbReference>
<dbReference type="Gene3D" id="3.30.70.20">
    <property type="match status" value="1"/>
</dbReference>
<keyword evidence="3" id="KW-0479">Metal-binding</keyword>
<gene>
    <name evidence="8" type="ORF">IIE05_06740</name>
</gene>
<evidence type="ECO:0000256" key="2">
    <source>
        <dbReference type="ARBA" id="ARBA00022617"/>
    </source>
</evidence>
<sequence length="323" mass="35033">MPEEKKNTAIDLKNLKAGGFIKERGKDLFTVRLRVPGGRLPVGRLKKIAEVAEKYGQGMVHLSVRQSVELINIKFRDFDAVVAELGEGTQKVASCGARVRVPTACGGCEYNPNGLVDTQKSALEVDEKLFGTPTGHHKFKVGFAGCPFDCPKSATNDVGFQGAVWPVLFADHCIGCGLCAKSCTEDAIATGDNGKPRFIPANCLYCGDCLKVCPTEAWRAGKKGYTVRIGGKWGRRPLVGTLFAEFLPEDQVVDFIAAVLGWYQEKAEGQGRIRLGDVIRAQGPEALLTRLRERFPAFAVNATIAPQAIATQVGKEKQAHDNR</sequence>
<name>A0ABR9NTR8_9BACT</name>
<dbReference type="EMBL" id="JADBFD010000007">
    <property type="protein sequence ID" value="MBE2887661.1"/>
    <property type="molecule type" value="Genomic_DNA"/>
</dbReference>
<proteinExistence type="predicted"/>
<keyword evidence="1" id="KW-0004">4Fe-4S</keyword>
<dbReference type="InterPro" id="IPR005117">
    <property type="entry name" value="NiRdtase/SiRdtase_haem-b_fer"/>
</dbReference>
<dbReference type="Proteomes" id="UP000618926">
    <property type="component" value="Unassembled WGS sequence"/>
</dbReference>
<keyword evidence="2" id="KW-0349">Heme</keyword>
<evidence type="ECO:0000313" key="9">
    <source>
        <dbReference type="Proteomes" id="UP000618926"/>
    </source>
</evidence>
<keyword evidence="9" id="KW-1185">Reference proteome</keyword>
<dbReference type="InterPro" id="IPR036136">
    <property type="entry name" value="Nit/Sulf_reduc_fer-like_dom_sf"/>
</dbReference>
<dbReference type="RefSeq" id="WP_066357599.1">
    <property type="nucleotide sequence ID" value="NZ_JADBFD010000007.1"/>
</dbReference>
<protein>
    <submittedName>
        <fullName evidence="8">4Fe-4S dicluster domain-containing protein</fullName>
    </submittedName>
</protein>
<dbReference type="Gene3D" id="3.30.413.10">
    <property type="entry name" value="Sulfite Reductase Hemoprotein, domain 1"/>
    <property type="match status" value="1"/>
</dbReference>
<evidence type="ECO:0000256" key="3">
    <source>
        <dbReference type="ARBA" id="ARBA00022723"/>
    </source>
</evidence>
<keyword evidence="4" id="KW-0560">Oxidoreductase</keyword>
<dbReference type="PROSITE" id="PS00198">
    <property type="entry name" value="4FE4S_FER_1"/>
    <property type="match status" value="1"/>
</dbReference>
<dbReference type="InterPro" id="IPR017896">
    <property type="entry name" value="4Fe4S_Fe-S-bd"/>
</dbReference>
<dbReference type="InterPro" id="IPR045854">
    <property type="entry name" value="NO2/SO3_Rdtase_4Fe4S_sf"/>
</dbReference>
<evidence type="ECO:0000256" key="4">
    <source>
        <dbReference type="ARBA" id="ARBA00023002"/>
    </source>
</evidence>
<evidence type="ECO:0000256" key="1">
    <source>
        <dbReference type="ARBA" id="ARBA00022485"/>
    </source>
</evidence>
<dbReference type="PROSITE" id="PS51379">
    <property type="entry name" value="4FE4S_FER_2"/>
    <property type="match status" value="2"/>
</dbReference>
<comment type="caution">
    <text evidence="8">The sequence shown here is derived from an EMBL/GenBank/DDBJ whole genome shotgun (WGS) entry which is preliminary data.</text>
</comment>
<dbReference type="Pfam" id="PF01077">
    <property type="entry name" value="NIR_SIR"/>
    <property type="match status" value="1"/>
</dbReference>
<evidence type="ECO:0000259" key="7">
    <source>
        <dbReference type="PROSITE" id="PS51379"/>
    </source>
</evidence>
<dbReference type="Gene3D" id="3.90.480.10">
    <property type="entry name" value="Sulfite Reductase Hemoprotein,Domain 2"/>
    <property type="match status" value="1"/>
</dbReference>
<keyword evidence="5" id="KW-0408">Iron</keyword>
<organism evidence="8 9">
    <name type="scientific">Geobacter anodireducens</name>
    <dbReference type="NCBI Taxonomy" id="1340425"/>
    <lineage>
        <taxon>Bacteria</taxon>
        <taxon>Pseudomonadati</taxon>
        <taxon>Thermodesulfobacteriota</taxon>
        <taxon>Desulfuromonadia</taxon>
        <taxon>Geobacterales</taxon>
        <taxon>Geobacteraceae</taxon>
        <taxon>Geobacter</taxon>
    </lineage>
</organism>
<accession>A0ABR9NTR8</accession>
<evidence type="ECO:0000256" key="5">
    <source>
        <dbReference type="ARBA" id="ARBA00023004"/>
    </source>
</evidence>
<dbReference type="SUPFAM" id="SSF55124">
    <property type="entry name" value="Nitrite/Sulfite reductase N-terminal domain-like"/>
    <property type="match status" value="1"/>
</dbReference>
<dbReference type="InterPro" id="IPR006067">
    <property type="entry name" value="NO2/SO3_Rdtase_4Fe4S_dom"/>
</dbReference>
<evidence type="ECO:0000313" key="8">
    <source>
        <dbReference type="EMBL" id="MBE2887661.1"/>
    </source>
</evidence>
<dbReference type="Pfam" id="PF03460">
    <property type="entry name" value="NIR_SIR_ferr"/>
    <property type="match status" value="1"/>
</dbReference>
<dbReference type="PANTHER" id="PTHR32439:SF9">
    <property type="entry name" value="BLR3264 PROTEIN"/>
    <property type="match status" value="1"/>
</dbReference>
<feature type="domain" description="4Fe-4S ferredoxin-type" evidence="7">
    <location>
        <begin position="194"/>
        <end position="223"/>
    </location>
</feature>
<dbReference type="Pfam" id="PF00037">
    <property type="entry name" value="Fer4"/>
    <property type="match status" value="2"/>
</dbReference>
<evidence type="ECO:0000256" key="6">
    <source>
        <dbReference type="ARBA" id="ARBA00023014"/>
    </source>
</evidence>
<dbReference type="SUPFAM" id="SSF54862">
    <property type="entry name" value="4Fe-4S ferredoxins"/>
    <property type="match status" value="1"/>
</dbReference>
<feature type="domain" description="4Fe-4S ferredoxin-type" evidence="7">
    <location>
        <begin position="164"/>
        <end position="193"/>
    </location>
</feature>
<dbReference type="PANTHER" id="PTHR32439">
    <property type="entry name" value="FERREDOXIN--NITRITE REDUCTASE, CHLOROPLASTIC"/>
    <property type="match status" value="1"/>
</dbReference>
<dbReference type="InterPro" id="IPR051329">
    <property type="entry name" value="NIR_SIR_4Fe-4S"/>
</dbReference>
<keyword evidence="6" id="KW-0411">Iron-sulfur</keyword>
<dbReference type="SUPFAM" id="SSF56014">
    <property type="entry name" value="Nitrite and sulphite reductase 4Fe-4S domain-like"/>
    <property type="match status" value="1"/>
</dbReference>
<reference evidence="8 9" key="1">
    <citation type="submission" date="2020-10" db="EMBL/GenBank/DDBJ databases">
        <title>Investigation of anaerobic biodegradation of phenanthrene by a sulfate-dependent Geobacter anodireducens strain PheS2.</title>
        <authorList>
            <person name="Zhang Z."/>
        </authorList>
    </citation>
    <scope>NUCLEOTIDE SEQUENCE [LARGE SCALE GENOMIC DNA]</scope>
    <source>
        <strain evidence="8 9">PheS2</strain>
    </source>
</reference>